<reference evidence="5" key="1">
    <citation type="submission" date="2014-07" db="EMBL/GenBank/DDBJ databases">
        <authorList>
            <person name="Hornung V.Bastian."/>
        </authorList>
    </citation>
    <scope>NUCLEOTIDE SEQUENCE</scope>
    <source>
        <strain evidence="5">PCE-S</strain>
    </source>
</reference>
<dbReference type="Proteomes" id="UP000054623">
    <property type="component" value="Unassembled WGS sequence"/>
</dbReference>
<dbReference type="SUPFAM" id="SSF110857">
    <property type="entry name" value="Gamma-glutamyl cyclotransferase-like"/>
    <property type="match status" value="1"/>
</dbReference>
<evidence type="ECO:0000313" key="6">
    <source>
        <dbReference type="EMBL" id="KTE93391.1"/>
    </source>
</evidence>
<evidence type="ECO:0000256" key="1">
    <source>
        <dbReference type="ARBA" id="ARBA00023239"/>
    </source>
</evidence>
<organism evidence="5">
    <name type="scientific">Desulfitobacterium hafniense</name>
    <name type="common">Desulfitobacterium frappieri</name>
    <dbReference type="NCBI Taxonomy" id="49338"/>
    <lineage>
        <taxon>Bacteria</taxon>
        <taxon>Bacillati</taxon>
        <taxon>Bacillota</taxon>
        <taxon>Clostridia</taxon>
        <taxon>Eubacteriales</taxon>
        <taxon>Desulfitobacteriaceae</taxon>
        <taxon>Desulfitobacterium</taxon>
    </lineage>
</organism>
<feature type="binding site" evidence="3">
    <location>
        <begin position="6"/>
        <end position="11"/>
    </location>
    <ligand>
        <name>substrate</name>
    </ligand>
</feature>
<keyword evidence="1" id="KW-0456">Lyase</keyword>
<feature type="active site" description="Proton acceptor" evidence="2">
    <location>
        <position position="78"/>
    </location>
</feature>
<sequence length="167" mass="18802">MKNKLYIAYGSNLNLPQMAHRCPSAKVVGASEIKDYALLFRGGRSGAVATVEPCEGSSVPVLLWNITPRDEQALDVYEGYPSFYEKQSMELPLDDRTVSAMVYVMTPGHRLGYPSDYYYNTIREGYETAGFDTAVLEQAVDYTEQLMESEPEPEQQSLFGFGGLKWW</sequence>
<reference evidence="6 7" key="2">
    <citation type="submission" date="2015-12" db="EMBL/GenBank/DDBJ databases">
        <title>Draft Genome Sequence of Desulfitobacterium hafniense Strain DH, a Sulfate-reducing Bacterium Isolated from Paddy Soils.</title>
        <authorList>
            <person name="Bao P."/>
            <person name="Zhang X."/>
            <person name="Li G."/>
        </authorList>
    </citation>
    <scope>NUCLEOTIDE SEQUENCE [LARGE SCALE GENOMIC DNA]</scope>
    <source>
        <strain evidence="6 7">DH</strain>
    </source>
</reference>
<dbReference type="InterPro" id="IPR036568">
    <property type="entry name" value="GGCT-like_sf"/>
</dbReference>
<dbReference type="InterPro" id="IPR017939">
    <property type="entry name" value="G-Glutamylcylcotransferase"/>
</dbReference>
<keyword evidence="6" id="KW-0808">Transferase</keyword>
<evidence type="ECO:0000313" key="7">
    <source>
        <dbReference type="Proteomes" id="UP000054623"/>
    </source>
</evidence>
<dbReference type="PANTHER" id="PTHR12935">
    <property type="entry name" value="GAMMA-GLUTAMYLCYCLOTRANSFERASE"/>
    <property type="match status" value="1"/>
</dbReference>
<dbReference type="InterPro" id="IPR009288">
    <property type="entry name" value="AIG2-like_dom"/>
</dbReference>
<accession>A0A098AUF6</accession>
<dbReference type="InterPro" id="IPR013024">
    <property type="entry name" value="GGCT-like"/>
</dbReference>
<dbReference type="Pfam" id="PF06094">
    <property type="entry name" value="GGACT"/>
    <property type="match status" value="1"/>
</dbReference>
<dbReference type="EMBL" id="LOCK01000001">
    <property type="protein sequence ID" value="KTE93391.1"/>
    <property type="molecule type" value="Genomic_DNA"/>
</dbReference>
<dbReference type="PANTHER" id="PTHR12935:SF0">
    <property type="entry name" value="GAMMA-GLUTAMYLCYCLOTRANSFERASE"/>
    <property type="match status" value="1"/>
</dbReference>
<dbReference type="GO" id="GO:0003839">
    <property type="term" value="F:gamma-glutamylcyclotransferase activity"/>
    <property type="evidence" value="ECO:0007669"/>
    <property type="project" value="InterPro"/>
</dbReference>
<dbReference type="OrthoDB" id="158990at2"/>
<dbReference type="Gene3D" id="3.10.490.10">
    <property type="entry name" value="Gamma-glutamyl cyclotransferase-like"/>
    <property type="match status" value="1"/>
</dbReference>
<dbReference type="AlphaFoldDB" id="A0A098AUF6"/>
<dbReference type="CDD" id="cd06661">
    <property type="entry name" value="GGCT_like"/>
    <property type="match status" value="1"/>
</dbReference>
<evidence type="ECO:0000256" key="3">
    <source>
        <dbReference type="PIRSR" id="PIRSR617939-2"/>
    </source>
</evidence>
<name>A0A098AUF6_DESHA</name>
<dbReference type="PATRIC" id="fig|49338.4.peg.121"/>
<evidence type="ECO:0000259" key="4">
    <source>
        <dbReference type="Pfam" id="PF06094"/>
    </source>
</evidence>
<dbReference type="RefSeq" id="WP_011458833.1">
    <property type="nucleotide sequence ID" value="NZ_LK996017.1"/>
</dbReference>
<evidence type="ECO:0000256" key="2">
    <source>
        <dbReference type="PIRSR" id="PIRSR617939-1"/>
    </source>
</evidence>
<dbReference type="GO" id="GO:0016740">
    <property type="term" value="F:transferase activity"/>
    <property type="evidence" value="ECO:0007669"/>
    <property type="project" value="UniProtKB-KW"/>
</dbReference>
<gene>
    <name evidence="6" type="ORF">AT727_00045</name>
    <name evidence="5" type="ORF">DPCES_0112</name>
</gene>
<evidence type="ECO:0000313" key="5">
    <source>
        <dbReference type="EMBL" id="CDW99999.1"/>
    </source>
</evidence>
<proteinExistence type="predicted"/>
<feature type="domain" description="Gamma-glutamylcyclotransferase AIG2-like" evidence="4">
    <location>
        <begin position="7"/>
        <end position="108"/>
    </location>
</feature>
<dbReference type="EMBL" id="LK996017">
    <property type="protein sequence ID" value="CDW99999.1"/>
    <property type="molecule type" value="Genomic_DNA"/>
</dbReference>
<protein>
    <submittedName>
        <fullName evidence="5">AIG2-like protein</fullName>
    </submittedName>
    <submittedName>
        <fullName evidence="6">Gamma-glutamylcyclotransferase</fullName>
    </submittedName>
</protein>